<reference evidence="2" key="1">
    <citation type="submission" date="2024-01" db="EMBL/GenBank/DDBJ databases">
        <title>Bank of Algae and Cyanobacteria of the Azores (BACA) strain genomes.</title>
        <authorList>
            <person name="Luz R."/>
            <person name="Cordeiro R."/>
            <person name="Fonseca A."/>
            <person name="Goncalves V."/>
        </authorList>
    </citation>
    <scope>NUCLEOTIDE SEQUENCE</scope>
    <source>
        <strain evidence="2">BACA0141</strain>
    </source>
</reference>
<gene>
    <name evidence="2" type="ORF">V2H45_12095</name>
</gene>
<feature type="transmembrane region" description="Helical" evidence="1">
    <location>
        <begin position="108"/>
        <end position="126"/>
    </location>
</feature>
<keyword evidence="1" id="KW-0472">Membrane</keyword>
<proteinExistence type="predicted"/>
<keyword evidence="1" id="KW-1133">Transmembrane helix</keyword>
<protein>
    <submittedName>
        <fullName evidence="2">DUF2232 domain-containing protein</fullName>
    </submittedName>
</protein>
<dbReference type="Pfam" id="PF09991">
    <property type="entry name" value="DUF2232"/>
    <property type="match status" value="1"/>
</dbReference>
<name>A0AAW9Q2N8_9CYAN</name>
<feature type="transmembrane region" description="Helical" evidence="1">
    <location>
        <begin position="9"/>
        <end position="28"/>
    </location>
</feature>
<dbReference type="InterPro" id="IPR018710">
    <property type="entry name" value="DUF2232"/>
</dbReference>
<evidence type="ECO:0000313" key="2">
    <source>
        <dbReference type="EMBL" id="MEE3717495.1"/>
    </source>
</evidence>
<feature type="transmembrane region" description="Helical" evidence="1">
    <location>
        <begin position="57"/>
        <end position="73"/>
    </location>
</feature>
<dbReference type="RefSeq" id="WP_330483924.1">
    <property type="nucleotide sequence ID" value="NZ_JAZBJZ010000043.1"/>
</dbReference>
<evidence type="ECO:0000313" key="3">
    <source>
        <dbReference type="Proteomes" id="UP001333818"/>
    </source>
</evidence>
<dbReference type="EMBL" id="JAZBJZ010000043">
    <property type="protein sequence ID" value="MEE3717495.1"/>
    <property type="molecule type" value="Genomic_DNA"/>
</dbReference>
<keyword evidence="3" id="KW-1185">Reference proteome</keyword>
<evidence type="ECO:0000256" key="1">
    <source>
        <dbReference type="SAM" id="Phobius"/>
    </source>
</evidence>
<feature type="transmembrane region" description="Helical" evidence="1">
    <location>
        <begin position="79"/>
        <end position="96"/>
    </location>
</feature>
<accession>A0AAW9Q2N8</accession>
<sequence length="208" mass="23236">MPKPKPSSSLVMVETAFLASTTAMLFLINSYFPLGPFLRMFFPIPIALAYLRWGKRAAWMSMIVTTLLLSVLMGPIRSIQYAVQYGLVGVLLGYLWRHKVPWAISLPLGTMLGALGTVFQFLFLSLLVSENLWNYTTVQMTGLISWLMQLFGSLDQPELAVIQAFAVGGIVFSNLMYQLLVHLVAWVLLDRLGNPIPSPPKWLESLLA</sequence>
<organism evidence="2 3">
    <name type="scientific">Tumidithrix elongata BACA0141</name>
    <dbReference type="NCBI Taxonomy" id="2716417"/>
    <lineage>
        <taxon>Bacteria</taxon>
        <taxon>Bacillati</taxon>
        <taxon>Cyanobacteriota</taxon>
        <taxon>Cyanophyceae</taxon>
        <taxon>Pseudanabaenales</taxon>
        <taxon>Pseudanabaenaceae</taxon>
        <taxon>Tumidithrix</taxon>
        <taxon>Tumidithrix elongata</taxon>
    </lineage>
</organism>
<feature type="transmembrane region" description="Helical" evidence="1">
    <location>
        <begin position="164"/>
        <end position="189"/>
    </location>
</feature>
<dbReference type="Proteomes" id="UP001333818">
    <property type="component" value="Unassembled WGS sequence"/>
</dbReference>
<comment type="caution">
    <text evidence="2">The sequence shown here is derived from an EMBL/GenBank/DDBJ whole genome shotgun (WGS) entry which is preliminary data.</text>
</comment>
<dbReference type="AlphaFoldDB" id="A0AAW9Q2N8"/>
<dbReference type="PANTHER" id="PTHR37185">
    <property type="entry name" value="MEMBRANE PROTEIN"/>
    <property type="match status" value="1"/>
</dbReference>
<keyword evidence="1" id="KW-0812">Transmembrane</keyword>
<dbReference type="PANTHER" id="PTHR37185:SF3">
    <property type="entry name" value="MEMBRANE PROTEIN"/>
    <property type="match status" value="1"/>
</dbReference>